<name>A0A515DAW4_9BURK</name>
<comment type="subcellular location">
    <subcellularLocation>
        <location evidence="1">Membrane</location>
        <topology evidence="1">Multi-pass membrane protein</topology>
    </subcellularLocation>
</comment>
<feature type="transmembrane region" description="Helical" evidence="5">
    <location>
        <begin position="201"/>
        <end position="230"/>
    </location>
</feature>
<feature type="transmembrane region" description="Helical" evidence="5">
    <location>
        <begin position="368"/>
        <end position="391"/>
    </location>
</feature>
<feature type="transmembrane region" description="Helical" evidence="5">
    <location>
        <begin position="127"/>
        <end position="151"/>
    </location>
</feature>
<keyword evidence="8" id="KW-0436">Ligase</keyword>
<keyword evidence="2 5" id="KW-0812">Transmembrane</keyword>
<protein>
    <submittedName>
        <fullName evidence="8">Putative O-glycosylation ligase, exosortase A system-associated</fullName>
    </submittedName>
</protein>
<dbReference type="InterPro" id="IPR045979">
    <property type="entry name" value="DUF5935"/>
</dbReference>
<organism evidence="8 9">
    <name type="scientific">Rhodoferax sediminis</name>
    <dbReference type="NCBI Taxonomy" id="2509614"/>
    <lineage>
        <taxon>Bacteria</taxon>
        <taxon>Pseudomonadati</taxon>
        <taxon>Pseudomonadota</taxon>
        <taxon>Betaproteobacteria</taxon>
        <taxon>Burkholderiales</taxon>
        <taxon>Comamonadaceae</taxon>
        <taxon>Rhodoferax</taxon>
    </lineage>
</organism>
<dbReference type="PANTHER" id="PTHR37422">
    <property type="entry name" value="TEICHURONIC ACID BIOSYNTHESIS PROTEIN TUAE"/>
    <property type="match status" value="1"/>
</dbReference>
<dbReference type="EMBL" id="CP035503">
    <property type="protein sequence ID" value="QDL37526.1"/>
    <property type="molecule type" value="Genomic_DNA"/>
</dbReference>
<evidence type="ECO:0000256" key="3">
    <source>
        <dbReference type="ARBA" id="ARBA00022989"/>
    </source>
</evidence>
<reference evidence="8 9" key="1">
    <citation type="submission" date="2019-01" db="EMBL/GenBank/DDBJ databases">
        <title>Genomic insights into a novel species Rhodoferax sp.</title>
        <authorList>
            <person name="Jin L."/>
        </authorList>
    </citation>
    <scope>NUCLEOTIDE SEQUENCE [LARGE SCALE GENOMIC DNA]</scope>
    <source>
        <strain evidence="8 9">CHu59-6-5</strain>
    </source>
</reference>
<feature type="transmembrane region" description="Helical" evidence="5">
    <location>
        <begin position="43"/>
        <end position="64"/>
    </location>
</feature>
<dbReference type="InterPro" id="IPR051533">
    <property type="entry name" value="WaaL-like"/>
</dbReference>
<dbReference type="Pfam" id="PF19358">
    <property type="entry name" value="DUF5935"/>
    <property type="match status" value="1"/>
</dbReference>
<feature type="transmembrane region" description="Helical" evidence="5">
    <location>
        <begin position="236"/>
        <end position="253"/>
    </location>
</feature>
<evidence type="ECO:0000256" key="4">
    <source>
        <dbReference type="ARBA" id="ARBA00023136"/>
    </source>
</evidence>
<dbReference type="PANTHER" id="PTHR37422:SF13">
    <property type="entry name" value="LIPOPOLYSACCHARIDE BIOSYNTHESIS PROTEIN PA4999-RELATED"/>
    <property type="match status" value="1"/>
</dbReference>
<evidence type="ECO:0000256" key="1">
    <source>
        <dbReference type="ARBA" id="ARBA00004141"/>
    </source>
</evidence>
<evidence type="ECO:0000256" key="2">
    <source>
        <dbReference type="ARBA" id="ARBA00022692"/>
    </source>
</evidence>
<dbReference type="Pfam" id="PF04932">
    <property type="entry name" value="Wzy_C"/>
    <property type="match status" value="1"/>
</dbReference>
<dbReference type="InterPro" id="IPR007016">
    <property type="entry name" value="O-antigen_ligase-rel_domated"/>
</dbReference>
<evidence type="ECO:0000256" key="5">
    <source>
        <dbReference type="SAM" id="Phobius"/>
    </source>
</evidence>
<keyword evidence="9" id="KW-1185">Reference proteome</keyword>
<dbReference type="GO" id="GO:0016020">
    <property type="term" value="C:membrane"/>
    <property type="evidence" value="ECO:0007669"/>
    <property type="project" value="UniProtKB-SubCell"/>
</dbReference>
<feature type="domain" description="O-antigen ligase-related" evidence="6">
    <location>
        <begin position="200"/>
        <end position="339"/>
    </location>
</feature>
<dbReference type="OrthoDB" id="9772644at2"/>
<evidence type="ECO:0000313" key="8">
    <source>
        <dbReference type="EMBL" id="QDL37526.1"/>
    </source>
</evidence>
<evidence type="ECO:0000259" key="6">
    <source>
        <dbReference type="Pfam" id="PF04932"/>
    </source>
</evidence>
<dbReference type="KEGG" id="rhf:EUB48_09785"/>
<feature type="transmembrane region" description="Helical" evidence="5">
    <location>
        <begin position="76"/>
        <end position="94"/>
    </location>
</feature>
<proteinExistence type="predicted"/>
<dbReference type="RefSeq" id="WP_142818693.1">
    <property type="nucleotide sequence ID" value="NZ_CP035503.1"/>
</dbReference>
<dbReference type="Proteomes" id="UP000316798">
    <property type="component" value="Chromosome"/>
</dbReference>
<dbReference type="InterPro" id="IPR017528">
    <property type="entry name" value="CHP03097O-antigen_lig-rel"/>
</dbReference>
<evidence type="ECO:0000313" key="9">
    <source>
        <dbReference type="Proteomes" id="UP000316798"/>
    </source>
</evidence>
<feature type="transmembrane region" description="Helical" evidence="5">
    <location>
        <begin position="171"/>
        <end position="189"/>
    </location>
</feature>
<dbReference type="GO" id="GO:0016874">
    <property type="term" value="F:ligase activity"/>
    <property type="evidence" value="ECO:0007669"/>
    <property type="project" value="UniProtKB-KW"/>
</dbReference>
<feature type="domain" description="DUF5935" evidence="7">
    <location>
        <begin position="1"/>
        <end position="185"/>
    </location>
</feature>
<evidence type="ECO:0000259" key="7">
    <source>
        <dbReference type="Pfam" id="PF19358"/>
    </source>
</evidence>
<dbReference type="AlphaFoldDB" id="A0A515DAW4"/>
<feature type="transmembrane region" description="Helical" evidence="5">
    <location>
        <begin position="327"/>
        <end position="348"/>
    </location>
</feature>
<keyword evidence="3 5" id="KW-1133">Transmembrane helix</keyword>
<keyword evidence="4 5" id="KW-0472">Membrane</keyword>
<sequence>MRDILVVAIVMVAALAALRRPWIGIMLWTWLSIMNPHRYTWGFAYNAPLAAIAAASVLLGLLITKDRESPFKASPVTWLVVFMVWMTISWLMGLDPAGDYAQWKKVMKIDFMVIISLMLLHRKQHIFALMWVCAGSMALLGIKGGIFTLMSGGDFHVWGPPGSFIEDNNEFAAALVMTIPLLRFLQLQLHKAWARHGMMAAMVLCAASALGSQSRGALLAISAMAFYLWWNSKSKLRVGLALLVVSVPLIMFMPDSWVNRMATIDNYQQDASAMGRISAWWSAWNSAFHYPFGVGFNGARPELFALYSPYQTGAGVRAAHSIYFEVLGNHGFVGLFLFLGLLAATWRAAGWLKRQKFSAPETRWCSELGMLCQVSLAGYAVGGAFLSLSYFDLPYDVMVMVVLTRVWVEKEYWLTEPVYAPGWKTVPGLAAPARPA</sequence>
<gene>
    <name evidence="8" type="ORF">EUB48_09785</name>
</gene>
<dbReference type="NCBIfam" id="TIGR03097">
    <property type="entry name" value="PEP_O_lig_1"/>
    <property type="match status" value="1"/>
</dbReference>
<accession>A0A515DAW4</accession>